<reference evidence="2 3" key="1">
    <citation type="submission" date="2019-03" db="EMBL/GenBank/DDBJ databases">
        <title>Genomic Encyclopedia of Type Strains, Phase III (KMG-III): the genomes of soil and plant-associated and newly described type strains.</title>
        <authorList>
            <person name="Whitman W."/>
        </authorList>
    </citation>
    <scope>NUCLEOTIDE SEQUENCE [LARGE SCALE GENOMIC DNA]</scope>
    <source>
        <strain evidence="2 3">VKM Ac-2570</strain>
    </source>
</reference>
<dbReference type="Pfam" id="PF18862">
    <property type="entry name" value="ApeA_NTD1"/>
    <property type="match status" value="1"/>
</dbReference>
<gene>
    <name evidence="2" type="ORF">EV650_3424</name>
</gene>
<organism evidence="2 3">
    <name type="scientific">Kribbella kalugense</name>
    <dbReference type="NCBI Taxonomy" id="2512221"/>
    <lineage>
        <taxon>Bacteria</taxon>
        <taxon>Bacillati</taxon>
        <taxon>Actinomycetota</taxon>
        <taxon>Actinomycetes</taxon>
        <taxon>Propionibacteriales</taxon>
        <taxon>Kribbellaceae</taxon>
        <taxon>Kribbella</taxon>
    </lineage>
</organism>
<name>A0A4V3G8W9_9ACTN</name>
<proteinExistence type="predicted"/>
<evidence type="ECO:0000313" key="2">
    <source>
        <dbReference type="EMBL" id="TDW24544.1"/>
    </source>
</evidence>
<dbReference type="EMBL" id="SODF01000001">
    <property type="protein sequence ID" value="TDW24544.1"/>
    <property type="molecule type" value="Genomic_DNA"/>
</dbReference>
<sequence length="447" mass="49288">MGSRLRDASRRGSGPSIAGVERLDDVGTFWLATEPENEVHGALTFDPDSRGRLRLDGVLGLTGRPAGYVRLLGKSQEHAYTLERCFETNRKGAAVLAPAGLGVSTWSVGEVYTNVHFSADEEIAFDRMMIELEDLASWLGRNGITSDGAQHVDGVWVATIEGKWLGRETVKTDFGDLDITHNLGQRSHVPRELTLWQSFGMLIKLSSVVPKAELLEIASDIQDLVSMGIDRPSAYTKVQFSHPDVVQDLGDSKSERVSIDHFGRWIVTEGAYDLPPTDIAFSYVDIGGGPGLRSWFSLAADHRSTLARIMAVRRPTGMYSEDRLLNAVAAAEGLHRDLTDLPGRTPLKARLIHLAQLAGPRFEAGLASVDKWSEFLTEERHEHAHNRSQRPSSNVDHYRHMADSVYWLIVLCLLSQIPTARPAIERVEGSSGFEIMTASVSEIVARL</sequence>
<keyword evidence="3" id="KW-1185">Reference proteome</keyword>
<dbReference type="InterPro" id="IPR041223">
    <property type="entry name" value="ApeA_NTD"/>
</dbReference>
<accession>A0A4V3G8W9</accession>
<dbReference type="AlphaFoldDB" id="A0A4V3G8W9"/>
<protein>
    <recommendedName>
        <fullName evidence="1">ApeA N-terminal domain-containing protein</fullName>
    </recommendedName>
</protein>
<feature type="domain" description="ApeA N-terminal" evidence="1">
    <location>
        <begin position="27"/>
        <end position="245"/>
    </location>
</feature>
<dbReference type="Proteomes" id="UP000295447">
    <property type="component" value="Unassembled WGS sequence"/>
</dbReference>
<evidence type="ECO:0000313" key="3">
    <source>
        <dbReference type="Proteomes" id="UP000295447"/>
    </source>
</evidence>
<comment type="caution">
    <text evidence="2">The sequence shown here is derived from an EMBL/GenBank/DDBJ whole genome shotgun (WGS) entry which is preliminary data.</text>
</comment>
<evidence type="ECO:0000259" key="1">
    <source>
        <dbReference type="Pfam" id="PF18862"/>
    </source>
</evidence>